<dbReference type="PANTHER" id="PTHR42783">
    <property type="entry name" value="GLUTAMATE SYNTHASE [NADPH] SMALL CHAIN"/>
    <property type="match status" value="1"/>
</dbReference>
<dbReference type="SUPFAM" id="SSF51971">
    <property type="entry name" value="Nucleotide-binding domain"/>
    <property type="match status" value="1"/>
</dbReference>
<dbReference type="PANTHER" id="PTHR42783:SF3">
    <property type="entry name" value="GLUTAMATE SYNTHASE [NADPH] SMALL CHAIN-RELATED"/>
    <property type="match status" value="1"/>
</dbReference>
<proteinExistence type="predicted"/>
<dbReference type="PRINTS" id="PR00411">
    <property type="entry name" value="PNDRDTASEI"/>
</dbReference>
<evidence type="ECO:0000313" key="3">
    <source>
        <dbReference type="Proteomes" id="UP000294682"/>
    </source>
</evidence>
<accession>A0A9X8Y880</accession>
<dbReference type="AlphaFoldDB" id="A0A9X8Y880"/>
<dbReference type="NCBIfam" id="TIGR01316">
    <property type="entry name" value="gltA"/>
    <property type="match status" value="1"/>
</dbReference>
<organism evidence="2 3">
    <name type="scientific">Harryflintia acetispora</name>
    <dbReference type="NCBI Taxonomy" id="1849041"/>
    <lineage>
        <taxon>Bacteria</taxon>
        <taxon>Bacillati</taxon>
        <taxon>Bacillota</taxon>
        <taxon>Clostridia</taxon>
        <taxon>Eubacteriales</taxon>
        <taxon>Oscillospiraceae</taxon>
        <taxon>Harryflintia</taxon>
    </lineage>
</organism>
<protein>
    <submittedName>
        <fullName evidence="2">Glutamate synthase (NADPH/NADH) small chain</fullName>
    </submittedName>
</protein>
<reference evidence="2 3" key="1">
    <citation type="submission" date="2019-03" db="EMBL/GenBank/DDBJ databases">
        <title>Genomic Encyclopedia of Type Strains, Phase IV (KMG-IV): sequencing the most valuable type-strain genomes for metagenomic binning, comparative biology and taxonomic classification.</title>
        <authorList>
            <person name="Goeker M."/>
        </authorList>
    </citation>
    <scope>NUCLEOTIDE SEQUENCE [LARGE SCALE GENOMIC DNA]</scope>
    <source>
        <strain evidence="2 3">DSM 100433</strain>
    </source>
</reference>
<dbReference type="RefSeq" id="WP_132084449.1">
    <property type="nucleotide sequence ID" value="NZ_SLUK01000005.1"/>
</dbReference>
<dbReference type="Gene3D" id="1.10.1060.10">
    <property type="entry name" value="Alpha-helical ferredoxin"/>
    <property type="match status" value="1"/>
</dbReference>
<dbReference type="InterPro" id="IPR006004">
    <property type="entry name" value="SudA-like"/>
</dbReference>
<dbReference type="PROSITE" id="PS51379">
    <property type="entry name" value="4FE4S_FER_2"/>
    <property type="match status" value="1"/>
</dbReference>
<dbReference type="PRINTS" id="PR00368">
    <property type="entry name" value="FADPNR"/>
</dbReference>
<comment type="caution">
    <text evidence="2">The sequence shown here is derived from an EMBL/GenBank/DDBJ whole genome shotgun (WGS) entry which is preliminary data.</text>
</comment>
<keyword evidence="3" id="KW-1185">Reference proteome</keyword>
<dbReference type="Pfam" id="PF14691">
    <property type="entry name" value="Fer4_20"/>
    <property type="match status" value="1"/>
</dbReference>
<dbReference type="Proteomes" id="UP000294682">
    <property type="component" value="Unassembled WGS sequence"/>
</dbReference>
<dbReference type="InterPro" id="IPR009051">
    <property type="entry name" value="Helical_ferredxn"/>
</dbReference>
<dbReference type="EMBL" id="SLUK01000005">
    <property type="protein sequence ID" value="TCL43443.1"/>
    <property type="molecule type" value="Genomic_DNA"/>
</dbReference>
<evidence type="ECO:0000313" key="2">
    <source>
        <dbReference type="EMBL" id="TCL43443.1"/>
    </source>
</evidence>
<dbReference type="InterPro" id="IPR017896">
    <property type="entry name" value="4Fe4S_Fe-S-bd"/>
</dbReference>
<dbReference type="InterPro" id="IPR028261">
    <property type="entry name" value="DPD_II"/>
</dbReference>
<dbReference type="Gene3D" id="3.50.50.60">
    <property type="entry name" value="FAD/NAD(P)-binding domain"/>
    <property type="match status" value="1"/>
</dbReference>
<evidence type="ECO:0000259" key="1">
    <source>
        <dbReference type="PROSITE" id="PS51379"/>
    </source>
</evidence>
<feature type="domain" description="4Fe-4S ferredoxin-type" evidence="1">
    <location>
        <begin position="33"/>
        <end position="63"/>
    </location>
</feature>
<dbReference type="GO" id="GO:0016491">
    <property type="term" value="F:oxidoreductase activity"/>
    <property type="evidence" value="ECO:0007669"/>
    <property type="project" value="InterPro"/>
</dbReference>
<gene>
    <name evidence="2" type="ORF">EDD78_10573</name>
</gene>
<dbReference type="GO" id="GO:0051536">
    <property type="term" value="F:iron-sulfur cluster binding"/>
    <property type="evidence" value="ECO:0007669"/>
    <property type="project" value="InterPro"/>
</dbReference>
<name>A0A9X8Y880_9FIRM</name>
<dbReference type="SUPFAM" id="SSF46548">
    <property type="entry name" value="alpha-helical ferredoxin"/>
    <property type="match status" value="1"/>
</dbReference>
<dbReference type="InterPro" id="IPR023753">
    <property type="entry name" value="FAD/NAD-binding_dom"/>
</dbReference>
<dbReference type="Gene3D" id="3.40.50.720">
    <property type="entry name" value="NAD(P)-binding Rossmann-like Domain"/>
    <property type="match status" value="1"/>
</dbReference>
<dbReference type="Pfam" id="PF07992">
    <property type="entry name" value="Pyr_redox_2"/>
    <property type="match status" value="1"/>
</dbReference>
<sequence length="469" mass="50505">MPNMSMQKTPMPAQAPEVRNKNFDEVTLGYTPEMAVLEAQRCLQCKHRPCMKGCPVAVRIPEFIAKVAQGDFLAAYEIITSTNALPAVCGRVCPQENQCERECVRGIKGESVAIGRLERFVADYFMEYGTAASKRAEPNGIKVAVIGAGPAGLSCAGDLARRGFEVTVYEAIHKAGGVLVYGIPEFRLPKAIVEREIDSLRALGVKIETDMVIGRALSLDELGEMGYKAVFVGSGAGLPRFMGIEGEGLLGVYSANEFLTRINLMKAYKDEYDTPIIRSKSVAVIGGGNVAMDAARCAMRLGAERVYIVYRRGEEEIPARLEEIHHAKEEGIEFRLLTAPTRLLGDDQGWVRGMECVKMRLGEPDASGRRSPVEIPGSQYEMEVDSVIMAIGTSPNPLIRTTTEGLQADRRGCLIVNEEMATTKPGVYAGGDAVTGAATVILAMGAGKKAAESIANLLLPSPGSEENPA</sequence>
<dbReference type="InterPro" id="IPR036188">
    <property type="entry name" value="FAD/NAD-bd_sf"/>
</dbReference>